<name>A0AAU9L124_9STRA</name>
<dbReference type="EMBL" id="CAKKTJ010000158">
    <property type="protein sequence ID" value="CAH0476642.1"/>
    <property type="molecule type" value="Genomic_DNA"/>
</dbReference>
<organism evidence="2 3">
    <name type="scientific">Peronospora belbahrii</name>
    <dbReference type="NCBI Taxonomy" id="622444"/>
    <lineage>
        <taxon>Eukaryota</taxon>
        <taxon>Sar</taxon>
        <taxon>Stramenopiles</taxon>
        <taxon>Oomycota</taxon>
        <taxon>Peronosporomycetes</taxon>
        <taxon>Peronosporales</taxon>
        <taxon>Peronosporaceae</taxon>
        <taxon>Peronospora</taxon>
    </lineage>
</organism>
<dbReference type="AlphaFoldDB" id="A0AAU9L124"/>
<evidence type="ECO:0000313" key="3">
    <source>
        <dbReference type="Proteomes" id="UP001160483"/>
    </source>
</evidence>
<evidence type="ECO:0000313" key="2">
    <source>
        <dbReference type="EMBL" id="CAH0476642.1"/>
    </source>
</evidence>
<feature type="domain" description="Endonuclease/exonuclease/phosphatase" evidence="1">
    <location>
        <begin position="113"/>
        <end position="364"/>
    </location>
</feature>
<dbReference type="Proteomes" id="UP001160483">
    <property type="component" value="Unassembled WGS sequence"/>
</dbReference>
<protein>
    <recommendedName>
        <fullName evidence="1">Endonuclease/exonuclease/phosphatase domain-containing protein</fullName>
    </recommendedName>
</protein>
<proteinExistence type="predicted"/>
<reference evidence="2" key="1">
    <citation type="submission" date="2021-11" db="EMBL/GenBank/DDBJ databases">
        <authorList>
            <person name="Islam A."/>
            <person name="Islam S."/>
            <person name="Flora M.S."/>
            <person name="Rahman M."/>
            <person name="Ziaur R.M."/>
            <person name="Epstein J.H."/>
            <person name="Hassan M."/>
            <person name="Klassen M."/>
            <person name="Woodard K."/>
            <person name="Webb A."/>
            <person name="Webby R.J."/>
            <person name="El Zowalaty M.E."/>
        </authorList>
    </citation>
    <scope>NUCLEOTIDE SEQUENCE</scope>
    <source>
        <strain evidence="2">Pbs3</strain>
    </source>
</reference>
<sequence>MPLLFSDYVHSLQRHRSTKQKRLNHLQHRTPQEMLLRLRRSTVVGYSTIERTKLPHIDTIFDLPVFAPYFQELSSISPVAMRFVRLFAASLAVITFDNAFSSPYVGDLDLKVMSFNLRTSIANDPCPSGCWEERKWRVKQLLERYEPDLIGTQEGAPDQIEFFQSQLSFASTGECAGDCQWNERNSIFYRLDRWELLETATFALSNTPAVLPSNTWGLEYLRAAVIARFRDKKINRVVCMLNTHFDIRLGHSQSAVLVAKQLSQRCQPEDTVLMTGDLNTGTQSSAVQYIIGQDPIDEGFTPIPMYETLTAASADGPTWIGSSFGNHVVGSKLDYIFSRRDNHTCLRNATILTDTFDGYSSSDHAVLLSKFCLGTECVSCIA</sequence>
<evidence type="ECO:0000259" key="1">
    <source>
        <dbReference type="Pfam" id="PF03372"/>
    </source>
</evidence>
<dbReference type="InterPro" id="IPR036691">
    <property type="entry name" value="Endo/exonu/phosph_ase_sf"/>
</dbReference>
<accession>A0AAU9L124</accession>
<gene>
    <name evidence="2" type="ORF">PBS003_LOCUS3414</name>
</gene>
<dbReference type="PANTHER" id="PTHR12121:SF36">
    <property type="entry name" value="ENDONUCLEASE_EXONUCLEASE_PHOSPHATASE DOMAIN-CONTAINING PROTEIN"/>
    <property type="match status" value="1"/>
</dbReference>
<dbReference type="InterPro" id="IPR050410">
    <property type="entry name" value="CCR4/nocturin_mRNA_transcr"/>
</dbReference>
<dbReference type="SUPFAM" id="SSF56219">
    <property type="entry name" value="DNase I-like"/>
    <property type="match status" value="1"/>
</dbReference>
<comment type="caution">
    <text evidence="2">The sequence shown here is derived from an EMBL/GenBank/DDBJ whole genome shotgun (WGS) entry which is preliminary data.</text>
</comment>
<dbReference type="Pfam" id="PF03372">
    <property type="entry name" value="Exo_endo_phos"/>
    <property type="match status" value="1"/>
</dbReference>
<dbReference type="Gene3D" id="3.60.10.10">
    <property type="entry name" value="Endonuclease/exonuclease/phosphatase"/>
    <property type="match status" value="1"/>
</dbReference>
<dbReference type="PANTHER" id="PTHR12121">
    <property type="entry name" value="CARBON CATABOLITE REPRESSOR PROTEIN 4"/>
    <property type="match status" value="1"/>
</dbReference>
<dbReference type="GO" id="GO:0000175">
    <property type="term" value="F:3'-5'-RNA exonuclease activity"/>
    <property type="evidence" value="ECO:0007669"/>
    <property type="project" value="TreeGrafter"/>
</dbReference>
<dbReference type="InterPro" id="IPR005135">
    <property type="entry name" value="Endo/exonuclease/phosphatase"/>
</dbReference>